<proteinExistence type="predicted"/>
<dbReference type="Pfam" id="PF21787">
    <property type="entry name" value="TNP-like_RNaseH_N"/>
    <property type="match status" value="1"/>
</dbReference>
<dbReference type="InterPro" id="IPR048366">
    <property type="entry name" value="TNP-like_GBD"/>
</dbReference>
<dbReference type="PaxDb" id="67767-A0A0J7K6Z6"/>
<dbReference type="Proteomes" id="UP000036403">
    <property type="component" value="Unassembled WGS sequence"/>
</dbReference>
<evidence type="ECO:0000259" key="1">
    <source>
        <dbReference type="Pfam" id="PF21787"/>
    </source>
</evidence>
<keyword evidence="4" id="KW-1185">Reference proteome</keyword>
<evidence type="ECO:0000259" key="2">
    <source>
        <dbReference type="Pfam" id="PF21788"/>
    </source>
</evidence>
<evidence type="ECO:0000313" key="4">
    <source>
        <dbReference type="Proteomes" id="UP000036403"/>
    </source>
</evidence>
<dbReference type="STRING" id="67767.A0A0J7K6Z6"/>
<protein>
    <submittedName>
        <fullName evidence="3">Thap domain-containing protein 9-like protein</fullName>
    </submittedName>
</protein>
<reference evidence="3 4" key="1">
    <citation type="submission" date="2015-04" db="EMBL/GenBank/DDBJ databases">
        <title>Lasius niger genome sequencing.</title>
        <authorList>
            <person name="Konorov E.A."/>
            <person name="Nikitin M.A."/>
            <person name="Kirill M.V."/>
            <person name="Chang P."/>
        </authorList>
    </citation>
    <scope>NUCLEOTIDE SEQUENCE [LARGE SCALE GENOMIC DNA]</scope>
    <source>
        <tissue evidence="3">Whole</tissue>
    </source>
</reference>
<name>A0A0J7K6Z6_LASNI</name>
<feature type="domain" description="Transposable element P transposase-like RNase H" evidence="1">
    <location>
        <begin position="20"/>
        <end position="153"/>
    </location>
</feature>
<accession>A0A0J7K6Z6</accession>
<organism evidence="3 4">
    <name type="scientific">Lasius niger</name>
    <name type="common">Black garden ant</name>
    <dbReference type="NCBI Taxonomy" id="67767"/>
    <lineage>
        <taxon>Eukaryota</taxon>
        <taxon>Metazoa</taxon>
        <taxon>Ecdysozoa</taxon>
        <taxon>Arthropoda</taxon>
        <taxon>Hexapoda</taxon>
        <taxon>Insecta</taxon>
        <taxon>Pterygota</taxon>
        <taxon>Neoptera</taxon>
        <taxon>Endopterygota</taxon>
        <taxon>Hymenoptera</taxon>
        <taxon>Apocrita</taxon>
        <taxon>Aculeata</taxon>
        <taxon>Formicoidea</taxon>
        <taxon>Formicidae</taxon>
        <taxon>Formicinae</taxon>
        <taxon>Lasius</taxon>
        <taxon>Lasius</taxon>
    </lineage>
</organism>
<evidence type="ECO:0000313" key="3">
    <source>
        <dbReference type="EMBL" id="KMQ86034.1"/>
    </source>
</evidence>
<gene>
    <name evidence="3" type="ORF">RF55_15100</name>
</gene>
<comment type="caution">
    <text evidence="3">The sequence shown here is derived from an EMBL/GenBank/DDBJ whole genome shotgun (WGS) entry which is preliminary data.</text>
</comment>
<sequence>MKALPHPQLVRKWFSKIDMSPGISKPVLTNVKNMIDENSKKGIKLQFGIQVDEMSIKKMIEWDGKQYHGQVDLGLDNDESEEATYALVIMLVCLNGHFKTPISYYFIKSLTAKARANIIKEVLTVLHNHGICDIRSITFDGASTNLAMVKHLGANISDVEKDSVFEHFVTKELIVIVPDACHMLKLARNTLAEYNIVDNEGNVIKWSYLIKLVERQEESRLHPATKIRRRHINFQKEKMKVKLAAQALSNSVADALLFMKETIKDFVGVEATSKFCKKINIFNFLNSRTKFLKSDSQKSITKENLKEMEGIVTEHIDYIKSLKIIENPMSNERIPILKSKRRTGF</sequence>
<feature type="domain" description="Transposable element P transposase-like GTP-binding insertion" evidence="2">
    <location>
        <begin position="181"/>
        <end position="294"/>
    </location>
</feature>
<dbReference type="EMBL" id="LBMM01012713">
    <property type="protein sequence ID" value="KMQ86034.1"/>
    <property type="molecule type" value="Genomic_DNA"/>
</dbReference>
<dbReference type="InterPro" id="IPR048365">
    <property type="entry name" value="TNP-like_RNaseH_N"/>
</dbReference>
<dbReference type="OrthoDB" id="7554156at2759"/>
<dbReference type="Pfam" id="PF21788">
    <property type="entry name" value="TNP-like_GBD"/>
    <property type="match status" value="1"/>
</dbReference>
<dbReference type="AlphaFoldDB" id="A0A0J7K6Z6"/>